<evidence type="ECO:0000313" key="2">
    <source>
        <dbReference type="EMBL" id="ABC78658.1"/>
    </source>
</evidence>
<sequence>MVNGEGPNLDGSGAIWMFCPAVISSVWFMPSGRRSLYISINLNAADLLENQSPAIQFVRDDDFFLDEKIKVQA</sequence>
<evidence type="ECO:0000313" key="3">
    <source>
        <dbReference type="Proteomes" id="UP000001933"/>
    </source>
</evidence>
<dbReference type="InParanoid" id="Q2LX44"/>
<dbReference type="STRING" id="56780.SYN_01062"/>
<gene>
    <name evidence="2" type="ORF">SYN_01062</name>
</gene>
<dbReference type="KEGG" id="sat:SYN_01062"/>
<keyword evidence="1" id="KW-0472">Membrane</keyword>
<dbReference type="EMBL" id="CP000252">
    <property type="protein sequence ID" value="ABC78658.1"/>
    <property type="molecule type" value="Genomic_DNA"/>
</dbReference>
<feature type="transmembrane region" description="Helical" evidence="1">
    <location>
        <begin position="12"/>
        <end position="29"/>
    </location>
</feature>
<reference evidence="2 3" key="1">
    <citation type="journal article" date="2007" name="Proc. Natl. Acad. Sci. U.S.A.">
        <title>The genome of Syntrophus aciditrophicus: life at the thermodynamic limit of microbial growth.</title>
        <authorList>
            <person name="McInerney M.J."/>
            <person name="Rohlin L."/>
            <person name="Mouttaki H."/>
            <person name="Kim U."/>
            <person name="Krupp R.S."/>
            <person name="Rios-Hernandez L."/>
            <person name="Sieber J."/>
            <person name="Struchtemeyer C.G."/>
            <person name="Bhattacharyya A."/>
            <person name="Campbell J.W."/>
            <person name="Gunsalus R.P."/>
        </authorList>
    </citation>
    <scope>NUCLEOTIDE SEQUENCE [LARGE SCALE GENOMIC DNA]</scope>
    <source>
        <strain evidence="2 3">SB</strain>
    </source>
</reference>
<keyword evidence="3" id="KW-1185">Reference proteome</keyword>
<accession>Q2LX44</accession>
<dbReference type="AlphaFoldDB" id="Q2LX44"/>
<protein>
    <submittedName>
        <fullName evidence="2">Hypothetical membrane protein</fullName>
    </submittedName>
</protein>
<keyword evidence="1" id="KW-0812">Transmembrane</keyword>
<keyword evidence="1" id="KW-1133">Transmembrane helix</keyword>
<proteinExistence type="predicted"/>
<organism evidence="2 3">
    <name type="scientific">Syntrophus aciditrophicus (strain SB)</name>
    <dbReference type="NCBI Taxonomy" id="56780"/>
    <lineage>
        <taxon>Bacteria</taxon>
        <taxon>Pseudomonadati</taxon>
        <taxon>Thermodesulfobacteriota</taxon>
        <taxon>Syntrophia</taxon>
        <taxon>Syntrophales</taxon>
        <taxon>Syntrophaceae</taxon>
        <taxon>Syntrophus</taxon>
    </lineage>
</organism>
<dbReference type="Proteomes" id="UP000001933">
    <property type="component" value="Chromosome"/>
</dbReference>
<evidence type="ECO:0000256" key="1">
    <source>
        <dbReference type="SAM" id="Phobius"/>
    </source>
</evidence>
<dbReference type="HOGENOM" id="CLU_2703516_0_0_7"/>
<name>Q2LX44_SYNAS</name>